<keyword evidence="1" id="KW-0614">Plasmid</keyword>
<dbReference type="EMBL" id="CP001539">
    <property type="protein sequence ID" value="ACN93030.1"/>
    <property type="molecule type" value="Genomic_DNA"/>
</dbReference>
<reference evidence="1 2" key="1">
    <citation type="journal article" date="2011" name="J. Bacteriol.">
        <title>Whole-genome sequences of thirteen isolates of Borrelia burgdorferi.</title>
        <authorList>
            <person name="Schutzer S.E."/>
            <person name="Fraser-Liggett C.M."/>
            <person name="Casjens S.R."/>
            <person name="Qiu W.G."/>
            <person name="Dunn J.J."/>
            <person name="Mongodin E.F."/>
            <person name="Luft B.J."/>
        </authorList>
    </citation>
    <scope>NUCLEOTIDE SEQUENCE [LARGE SCALE GENOMIC DNA]</scope>
    <source>
        <strain evidence="1 2">118a</strain>
        <plasmid evidence="1 2">118a_lp38</plasmid>
    </source>
</reference>
<accession>A0A7U3YBM1</accession>
<geneLocation type="plasmid" evidence="1 2">
    <name>118a_lp38</name>
</geneLocation>
<evidence type="ECO:0000313" key="1">
    <source>
        <dbReference type="EMBL" id="ACN93030.1"/>
    </source>
</evidence>
<proteinExistence type="predicted"/>
<dbReference type="AlphaFoldDB" id="A0A7U3YBM1"/>
<gene>
    <name evidence="1" type="ORF">BBU118A_J29</name>
</gene>
<sequence length="70" mass="8052">MVYKFQTYFLICSNKISRCIENLNKNKLLSIGADKINYVAKNIFDFSITTKQLKIVYSLIAKLLLKKGGM</sequence>
<name>A0A7U3YBM1_BORBG</name>
<protein>
    <submittedName>
        <fullName evidence="1">Uncharacterized protein</fullName>
    </submittedName>
</protein>
<organism evidence="1 2">
    <name type="scientific">Borreliella burgdorferi 118a</name>
    <dbReference type="NCBI Taxonomy" id="476210"/>
    <lineage>
        <taxon>Bacteria</taxon>
        <taxon>Pseudomonadati</taxon>
        <taxon>Spirochaetota</taxon>
        <taxon>Spirochaetia</taxon>
        <taxon>Spirochaetales</taxon>
        <taxon>Borreliaceae</taxon>
        <taxon>Borreliella</taxon>
    </lineage>
</organism>
<dbReference type="Proteomes" id="UP000006208">
    <property type="component" value="Plasmid 118a_lp38"/>
</dbReference>
<evidence type="ECO:0000313" key="2">
    <source>
        <dbReference type="Proteomes" id="UP000006208"/>
    </source>
</evidence>